<keyword evidence="2" id="KW-1185">Reference proteome</keyword>
<gene>
    <name evidence="1" type="ORF">T07_9912</name>
</gene>
<protein>
    <submittedName>
        <fullName evidence="1">Uncharacterized protein</fullName>
    </submittedName>
</protein>
<organism evidence="1 2">
    <name type="scientific">Trichinella nelsoni</name>
    <dbReference type="NCBI Taxonomy" id="6336"/>
    <lineage>
        <taxon>Eukaryota</taxon>
        <taxon>Metazoa</taxon>
        <taxon>Ecdysozoa</taxon>
        <taxon>Nematoda</taxon>
        <taxon>Enoplea</taxon>
        <taxon>Dorylaimia</taxon>
        <taxon>Trichinellida</taxon>
        <taxon>Trichinellidae</taxon>
        <taxon>Trichinella</taxon>
    </lineage>
</organism>
<comment type="caution">
    <text evidence="1">The sequence shown here is derived from an EMBL/GenBank/DDBJ whole genome shotgun (WGS) entry which is preliminary data.</text>
</comment>
<accession>A0A0V0SB09</accession>
<evidence type="ECO:0000313" key="1">
    <source>
        <dbReference type="EMBL" id="KRX23921.1"/>
    </source>
</evidence>
<name>A0A0V0SB09_9BILA</name>
<dbReference type="AlphaFoldDB" id="A0A0V0SB09"/>
<reference evidence="1 2" key="1">
    <citation type="submission" date="2015-01" db="EMBL/GenBank/DDBJ databases">
        <title>Evolution of Trichinella species and genotypes.</title>
        <authorList>
            <person name="Korhonen P.K."/>
            <person name="Edoardo P."/>
            <person name="Giuseppe L.R."/>
            <person name="Gasser R.B."/>
        </authorList>
    </citation>
    <scope>NUCLEOTIDE SEQUENCE [LARGE SCALE GENOMIC DNA]</scope>
    <source>
        <strain evidence="1">ISS37</strain>
    </source>
</reference>
<dbReference type="Proteomes" id="UP000054630">
    <property type="component" value="Unassembled WGS sequence"/>
</dbReference>
<dbReference type="EMBL" id="JYDL01000021">
    <property type="protein sequence ID" value="KRX23921.1"/>
    <property type="molecule type" value="Genomic_DNA"/>
</dbReference>
<dbReference type="OrthoDB" id="5931128at2759"/>
<proteinExistence type="predicted"/>
<sequence>MDGKQFLIPLWYNLECTIQCPGSPGCHQSNVGTRRKYQSWRCSGSLGKRFARCLYIVDRTRMKTGKCPDVEGSADAAEASSSYIAGMGFISSALQVPSSPFYMPGARLPGRFQRDLFD</sequence>
<evidence type="ECO:0000313" key="2">
    <source>
        <dbReference type="Proteomes" id="UP000054630"/>
    </source>
</evidence>